<gene>
    <name evidence="2" type="ORF">POCULU_LOCUS1261</name>
</gene>
<dbReference type="SUPFAM" id="SSF47954">
    <property type="entry name" value="Cyclin-like"/>
    <property type="match status" value="1"/>
</dbReference>
<protein>
    <submittedName>
        <fullName evidence="2">5166_t:CDS:1</fullName>
    </submittedName>
</protein>
<sequence length="330" mass="37422">MSNPAFLILIRSQITPHMIEYVKDKTAAILPCDPTLNEHTEVPSLTSFIQHLVSRSNVSTGTFLSTLVYLERLKNRLPKNARGMYCTRHRIFLTTLIVASKYLNDSSPRNKHWARWAGIFSLAKVNLMERQLLCLLDFDLRITEAEFVRHLSIFYARWPQSRGSLLQIQKKSLQLLSRGTLGMQSHSPSTTVMSLPSCRHISHHAQQYHQASQKPFCLQSTRTFVDSSSNIPYGDYCQGISDRDSGMEDIIYAYNGMTENDSQYQGLDFSKDEHGRRLSTTSTCSTASSSSVATPVSIQVFHQQHRYMSTAHPVYVPKDTAETPSYSDIC</sequence>
<dbReference type="InterPro" id="IPR036915">
    <property type="entry name" value="Cyclin-like_sf"/>
</dbReference>
<dbReference type="Pfam" id="PF00134">
    <property type="entry name" value="Cyclin_N"/>
    <property type="match status" value="1"/>
</dbReference>
<dbReference type="InterPro" id="IPR013922">
    <property type="entry name" value="Cyclin_PHO80-like"/>
</dbReference>
<organism evidence="2 3">
    <name type="scientific">Paraglomus occultum</name>
    <dbReference type="NCBI Taxonomy" id="144539"/>
    <lineage>
        <taxon>Eukaryota</taxon>
        <taxon>Fungi</taxon>
        <taxon>Fungi incertae sedis</taxon>
        <taxon>Mucoromycota</taxon>
        <taxon>Glomeromycotina</taxon>
        <taxon>Glomeromycetes</taxon>
        <taxon>Paraglomerales</taxon>
        <taxon>Paraglomeraceae</taxon>
        <taxon>Paraglomus</taxon>
    </lineage>
</organism>
<dbReference type="GO" id="GO:0019901">
    <property type="term" value="F:protein kinase binding"/>
    <property type="evidence" value="ECO:0007669"/>
    <property type="project" value="InterPro"/>
</dbReference>
<dbReference type="InterPro" id="IPR006671">
    <property type="entry name" value="Cyclin_N"/>
</dbReference>
<feature type="domain" description="Cyclin N-terminal" evidence="1">
    <location>
        <begin position="33"/>
        <end position="141"/>
    </location>
</feature>
<reference evidence="2" key="1">
    <citation type="submission" date="2021-06" db="EMBL/GenBank/DDBJ databases">
        <authorList>
            <person name="Kallberg Y."/>
            <person name="Tangrot J."/>
            <person name="Rosling A."/>
        </authorList>
    </citation>
    <scope>NUCLEOTIDE SEQUENCE</scope>
    <source>
        <strain evidence="2">IA702</strain>
    </source>
</reference>
<accession>A0A9N8W841</accession>
<evidence type="ECO:0000259" key="1">
    <source>
        <dbReference type="Pfam" id="PF00134"/>
    </source>
</evidence>
<dbReference type="OrthoDB" id="10250320at2759"/>
<evidence type="ECO:0000313" key="2">
    <source>
        <dbReference type="EMBL" id="CAG8475431.1"/>
    </source>
</evidence>
<dbReference type="PANTHER" id="PTHR15615:SF10">
    <property type="entry name" value="PHO85 CYCLIN-2-RELATED"/>
    <property type="match status" value="1"/>
</dbReference>
<dbReference type="Proteomes" id="UP000789572">
    <property type="component" value="Unassembled WGS sequence"/>
</dbReference>
<evidence type="ECO:0000313" key="3">
    <source>
        <dbReference type="Proteomes" id="UP000789572"/>
    </source>
</evidence>
<dbReference type="PANTHER" id="PTHR15615">
    <property type="match status" value="1"/>
</dbReference>
<dbReference type="Gene3D" id="1.10.472.10">
    <property type="entry name" value="Cyclin-like"/>
    <property type="match status" value="1"/>
</dbReference>
<keyword evidence="3" id="KW-1185">Reference proteome</keyword>
<name>A0A9N8W841_9GLOM</name>
<dbReference type="CDD" id="cd20557">
    <property type="entry name" value="CYCLIN_ScPCL1-like"/>
    <property type="match status" value="1"/>
</dbReference>
<dbReference type="EMBL" id="CAJVPJ010000090">
    <property type="protein sequence ID" value="CAG8475431.1"/>
    <property type="molecule type" value="Genomic_DNA"/>
</dbReference>
<dbReference type="GO" id="GO:0000307">
    <property type="term" value="C:cyclin-dependent protein kinase holoenzyme complex"/>
    <property type="evidence" value="ECO:0007669"/>
    <property type="project" value="TreeGrafter"/>
</dbReference>
<dbReference type="GO" id="GO:0016538">
    <property type="term" value="F:cyclin-dependent protein serine/threonine kinase regulator activity"/>
    <property type="evidence" value="ECO:0007669"/>
    <property type="project" value="TreeGrafter"/>
</dbReference>
<comment type="caution">
    <text evidence="2">The sequence shown here is derived from an EMBL/GenBank/DDBJ whole genome shotgun (WGS) entry which is preliminary data.</text>
</comment>
<proteinExistence type="predicted"/>
<dbReference type="GO" id="GO:0005634">
    <property type="term" value="C:nucleus"/>
    <property type="evidence" value="ECO:0007669"/>
    <property type="project" value="TreeGrafter"/>
</dbReference>
<dbReference type="AlphaFoldDB" id="A0A9N8W841"/>